<dbReference type="SUPFAM" id="SSF52949">
    <property type="entry name" value="Macro domain-like"/>
    <property type="match status" value="1"/>
</dbReference>
<dbReference type="STRING" id="650891.SAMN05216203_2000"/>
<evidence type="ECO:0000313" key="2">
    <source>
        <dbReference type="EMBL" id="SFR63421.1"/>
    </source>
</evidence>
<dbReference type="RefSeq" id="WP_092011596.1">
    <property type="nucleotide sequence ID" value="NZ_FOYW01000001.1"/>
</dbReference>
<dbReference type="PANTHER" id="PTHR11106:SF27">
    <property type="entry name" value="MACRO DOMAIN-CONTAINING PROTEIN"/>
    <property type="match status" value="1"/>
</dbReference>
<name>A0A1I6I9R0_9GAMM</name>
<dbReference type="Pfam" id="PF01661">
    <property type="entry name" value="Macro"/>
    <property type="match status" value="1"/>
</dbReference>
<gene>
    <name evidence="2" type="ORF">SAMN05216203_2000</name>
</gene>
<dbReference type="SMART" id="SM00506">
    <property type="entry name" value="A1pp"/>
    <property type="match status" value="1"/>
</dbReference>
<dbReference type="InterPro" id="IPR043472">
    <property type="entry name" value="Macro_dom-like"/>
</dbReference>
<keyword evidence="3" id="KW-1185">Reference proteome</keyword>
<sequence>MSSDSVQKNGVTFECIQGDITDQHDLDVIVNAANAELMPGGGVAGAIHKAAGPELARTCESMAPISPGKAVITRGFELPNGHVIHCLGPVYGRDEPSDELLADCYRNAVQLAEKEGLESIGFPALSTGAFGYPMEPAAEVAFETLLALSSELKKVRLIRFVLFKDADRELHQRVLTRLAG</sequence>
<proteinExistence type="predicted"/>
<accession>A0A1I6I9R0</accession>
<organism evidence="2 3">
    <name type="scientific">Marinobacter daqiaonensis</name>
    <dbReference type="NCBI Taxonomy" id="650891"/>
    <lineage>
        <taxon>Bacteria</taxon>
        <taxon>Pseudomonadati</taxon>
        <taxon>Pseudomonadota</taxon>
        <taxon>Gammaproteobacteria</taxon>
        <taxon>Pseudomonadales</taxon>
        <taxon>Marinobacteraceae</taxon>
        <taxon>Marinobacter</taxon>
    </lineage>
</organism>
<dbReference type="AlphaFoldDB" id="A0A1I6I9R0"/>
<evidence type="ECO:0000259" key="1">
    <source>
        <dbReference type="PROSITE" id="PS51154"/>
    </source>
</evidence>
<dbReference type="OrthoDB" id="6194521at2"/>
<dbReference type="InterPro" id="IPR002589">
    <property type="entry name" value="Macro_dom"/>
</dbReference>
<dbReference type="PROSITE" id="PS51154">
    <property type="entry name" value="MACRO"/>
    <property type="match status" value="1"/>
</dbReference>
<dbReference type="PANTHER" id="PTHR11106">
    <property type="entry name" value="GANGLIOSIDE INDUCED DIFFERENTIATION ASSOCIATED PROTEIN 2-RELATED"/>
    <property type="match status" value="1"/>
</dbReference>
<dbReference type="EMBL" id="FOYW01000001">
    <property type="protein sequence ID" value="SFR63421.1"/>
    <property type="molecule type" value="Genomic_DNA"/>
</dbReference>
<protein>
    <submittedName>
        <fullName evidence="2">O-acetyl-ADP-ribose deacetylase (Regulator of RNase III), contains Macro domain</fullName>
    </submittedName>
</protein>
<dbReference type="Gene3D" id="3.40.220.10">
    <property type="entry name" value="Leucine Aminopeptidase, subunit E, domain 1"/>
    <property type="match status" value="1"/>
</dbReference>
<feature type="domain" description="Macro" evidence="1">
    <location>
        <begin position="1"/>
        <end position="179"/>
    </location>
</feature>
<evidence type="ECO:0000313" key="3">
    <source>
        <dbReference type="Proteomes" id="UP000198644"/>
    </source>
</evidence>
<reference evidence="2 3" key="1">
    <citation type="submission" date="2016-10" db="EMBL/GenBank/DDBJ databases">
        <authorList>
            <person name="de Groot N.N."/>
        </authorList>
    </citation>
    <scope>NUCLEOTIDE SEQUENCE [LARGE SCALE GENOMIC DNA]</scope>
    <source>
        <strain evidence="2 3">CGMCC 1.9167</strain>
    </source>
</reference>
<dbReference type="Proteomes" id="UP000198644">
    <property type="component" value="Unassembled WGS sequence"/>
</dbReference>